<keyword evidence="2" id="KW-0963">Cytoplasm</keyword>
<dbReference type="AlphaFoldDB" id="A0A2T7NYJ4"/>
<dbReference type="PROSITE" id="PS00018">
    <property type="entry name" value="EF_HAND_1"/>
    <property type="match status" value="1"/>
</dbReference>
<dbReference type="PANTHER" id="PTHR18905:SF13">
    <property type="entry name" value="NON-CENTROSOMAL MICROTUBULE ARRAY"/>
    <property type="match status" value="1"/>
</dbReference>
<feature type="compositionally biased region" description="Polar residues" evidence="7">
    <location>
        <begin position="356"/>
        <end position="370"/>
    </location>
</feature>
<dbReference type="Gene3D" id="1.10.238.10">
    <property type="entry name" value="EF-hand"/>
    <property type="match status" value="1"/>
</dbReference>
<dbReference type="GO" id="GO:0005509">
    <property type="term" value="F:calcium ion binding"/>
    <property type="evidence" value="ECO:0007669"/>
    <property type="project" value="InterPro"/>
</dbReference>
<keyword evidence="5" id="KW-0206">Cytoskeleton</keyword>
<dbReference type="InterPro" id="IPR018247">
    <property type="entry name" value="EF_Hand_1_Ca_BS"/>
</dbReference>
<evidence type="ECO:0000256" key="1">
    <source>
        <dbReference type="ARBA" id="ARBA00004300"/>
    </source>
</evidence>
<dbReference type="EMBL" id="PZQS01000008">
    <property type="protein sequence ID" value="PVD26248.1"/>
    <property type="molecule type" value="Genomic_DNA"/>
</dbReference>
<name>A0A2T7NYJ4_POMCA</name>
<keyword evidence="10" id="KW-1185">Reference proteome</keyword>
<gene>
    <name evidence="9" type="ORF">C0Q70_13918</name>
</gene>
<feature type="coiled-coil region" evidence="6">
    <location>
        <begin position="640"/>
        <end position="723"/>
    </location>
</feature>
<feature type="region of interest" description="Disordered" evidence="7">
    <location>
        <begin position="356"/>
        <end position="411"/>
    </location>
</feature>
<evidence type="ECO:0000256" key="2">
    <source>
        <dbReference type="ARBA" id="ARBA00022490"/>
    </source>
</evidence>
<dbReference type="InterPro" id="IPR011992">
    <property type="entry name" value="EF-hand-dom_pair"/>
</dbReference>
<dbReference type="PANTHER" id="PTHR18905">
    <property type="entry name" value="NINEIN"/>
    <property type="match status" value="1"/>
</dbReference>
<dbReference type="CDD" id="cd00051">
    <property type="entry name" value="EFh"/>
    <property type="match status" value="1"/>
</dbReference>
<proteinExistence type="predicted"/>
<evidence type="ECO:0000313" key="9">
    <source>
        <dbReference type="EMBL" id="PVD26248.1"/>
    </source>
</evidence>
<feature type="coiled-coil region" evidence="6">
    <location>
        <begin position="524"/>
        <end position="551"/>
    </location>
</feature>
<organism evidence="9 10">
    <name type="scientific">Pomacea canaliculata</name>
    <name type="common">Golden apple snail</name>
    <dbReference type="NCBI Taxonomy" id="400727"/>
    <lineage>
        <taxon>Eukaryota</taxon>
        <taxon>Metazoa</taxon>
        <taxon>Spiralia</taxon>
        <taxon>Lophotrochozoa</taxon>
        <taxon>Mollusca</taxon>
        <taxon>Gastropoda</taxon>
        <taxon>Caenogastropoda</taxon>
        <taxon>Architaenioglossa</taxon>
        <taxon>Ampullarioidea</taxon>
        <taxon>Ampullariidae</taxon>
        <taxon>Pomacea</taxon>
    </lineage>
</organism>
<evidence type="ECO:0000259" key="8">
    <source>
        <dbReference type="PROSITE" id="PS50222"/>
    </source>
</evidence>
<feature type="compositionally biased region" description="Low complexity" evidence="7">
    <location>
        <begin position="380"/>
        <end position="393"/>
    </location>
</feature>
<comment type="caution">
    <text evidence="9">The sequence shown here is derived from an EMBL/GenBank/DDBJ whole genome shotgun (WGS) entry which is preliminary data.</text>
</comment>
<dbReference type="OrthoDB" id="5799458at2759"/>
<keyword evidence="4" id="KW-0106">Calcium</keyword>
<reference evidence="9 10" key="1">
    <citation type="submission" date="2018-04" db="EMBL/GenBank/DDBJ databases">
        <title>The genome of golden apple snail Pomacea canaliculata provides insight into stress tolerance and invasive adaptation.</title>
        <authorList>
            <person name="Liu C."/>
            <person name="Liu B."/>
            <person name="Ren Y."/>
            <person name="Zhang Y."/>
            <person name="Wang H."/>
            <person name="Li S."/>
            <person name="Jiang F."/>
            <person name="Yin L."/>
            <person name="Zhang G."/>
            <person name="Qian W."/>
            <person name="Fan W."/>
        </authorList>
    </citation>
    <scope>NUCLEOTIDE SEQUENCE [LARGE SCALE GENOMIC DNA]</scope>
    <source>
        <strain evidence="9">SZHN2017</strain>
        <tissue evidence="9">Muscle</tissue>
    </source>
</reference>
<dbReference type="STRING" id="400727.A0A2T7NYJ4"/>
<dbReference type="PROSITE" id="PS50222">
    <property type="entry name" value="EF_HAND_2"/>
    <property type="match status" value="1"/>
</dbReference>
<evidence type="ECO:0000256" key="5">
    <source>
        <dbReference type="ARBA" id="ARBA00023212"/>
    </source>
</evidence>
<keyword evidence="3" id="KW-0597">Phosphoprotein</keyword>
<dbReference type="InterPro" id="IPR002048">
    <property type="entry name" value="EF_hand_dom"/>
</dbReference>
<sequence>MFSIFFLKDETDNHPGGKHRKSSEGEVETFEAEGQMEGSPDHRYDFNENSSMEHLIHICTKLGVGHHGYLTQLELGLVCQFIGMEQMEDEELEDLFARLDMDHDGYISFDEFVSGLSQYLTSPDFETPTMTPFPRPLHLCYILNLEDITLCKDLQASLGKRSMGFSSETKVNLKDLSQALICEWMGQMSSEDFLGHIISVTFQHELGYLRVVLDQTVEERNKLRGNLAEALTHNALLAAEVDERHAQLEKTYEAQLRTKTVDAHEVAETCKELTQVRERQAEWEEEYLRLKKEMQLQQKQLTKLDSPRSPSLEGEKQLAVEATNRLVAENKELKDRVDELMVQIEEMQRQSLAASLRHGSSVSARRNSLASRIPVRTQTSSLSSADSSPSLSSELKHLHRQRRGELRERERKEVEHAYRVEIADLEDKQREEKEQIIKAFEREKTRMTEDFQAVMNQRLAEQQKELQNIFALEKQDLLQQYESRKNYMELQHQQKIQQVLAGSFYDELMIPNDSAFEQEKVTLESHYESKILNLEQELANLREASITEQNVTHSLQTWRQVTMMATSTEMTAGEKQRMQGAEEVKVQAAHLRELESFSGLQVSLVESQRHASSPQQALVEHMQLSDRIMAEAEKQRQGERTAWEEEKREMQLQLRSTQDLHRNLVLQHKQLCRSSTKLAEIAKDLYVRNVELTCELQQTERRLRTAQRQCRKLQETCQTWRNTVHRIVRPTGH</sequence>
<feature type="coiled-coil region" evidence="6">
    <location>
        <begin position="266"/>
        <end position="350"/>
    </location>
</feature>
<feature type="coiled-coil region" evidence="6">
    <location>
        <begin position="415"/>
        <end position="457"/>
    </location>
</feature>
<dbReference type="SMART" id="SM00054">
    <property type="entry name" value="EFh"/>
    <property type="match status" value="1"/>
</dbReference>
<evidence type="ECO:0000256" key="3">
    <source>
        <dbReference type="ARBA" id="ARBA00022553"/>
    </source>
</evidence>
<dbReference type="Proteomes" id="UP000245119">
    <property type="component" value="Linkage Group LG8"/>
</dbReference>
<dbReference type="GO" id="GO:0005813">
    <property type="term" value="C:centrosome"/>
    <property type="evidence" value="ECO:0007669"/>
    <property type="project" value="UniProtKB-SubCell"/>
</dbReference>
<dbReference type="SUPFAM" id="SSF47473">
    <property type="entry name" value="EF-hand"/>
    <property type="match status" value="1"/>
</dbReference>
<evidence type="ECO:0000313" key="10">
    <source>
        <dbReference type="Proteomes" id="UP000245119"/>
    </source>
</evidence>
<dbReference type="GO" id="GO:0034454">
    <property type="term" value="P:microtubule anchoring at centrosome"/>
    <property type="evidence" value="ECO:0007669"/>
    <property type="project" value="TreeGrafter"/>
</dbReference>
<accession>A0A2T7NYJ4</accession>
<evidence type="ECO:0000256" key="6">
    <source>
        <dbReference type="SAM" id="Coils"/>
    </source>
</evidence>
<comment type="subcellular location">
    <subcellularLocation>
        <location evidence="1">Cytoplasm</location>
        <location evidence="1">Cytoskeleton</location>
        <location evidence="1">Microtubule organizing center</location>
        <location evidence="1">Centrosome</location>
    </subcellularLocation>
</comment>
<protein>
    <recommendedName>
        <fullName evidence="8">EF-hand domain-containing protein</fullName>
    </recommendedName>
</protein>
<feature type="domain" description="EF-hand" evidence="8">
    <location>
        <begin position="87"/>
        <end position="122"/>
    </location>
</feature>
<keyword evidence="6" id="KW-0175">Coiled coil</keyword>
<evidence type="ECO:0000256" key="4">
    <source>
        <dbReference type="ARBA" id="ARBA00022837"/>
    </source>
</evidence>
<evidence type="ECO:0000256" key="7">
    <source>
        <dbReference type="SAM" id="MobiDB-lite"/>
    </source>
</evidence>
<dbReference type="Pfam" id="PF13499">
    <property type="entry name" value="EF-hand_7"/>
    <property type="match status" value="1"/>
</dbReference>